<feature type="compositionally biased region" description="Polar residues" evidence="2">
    <location>
        <begin position="562"/>
        <end position="571"/>
    </location>
</feature>
<gene>
    <name evidence="3" type="ORF">B0I36DRAFT_141083</name>
</gene>
<feature type="region of interest" description="Disordered" evidence="2">
    <location>
        <begin position="22"/>
        <end position="87"/>
    </location>
</feature>
<dbReference type="Pfam" id="PF11951">
    <property type="entry name" value="Fungal_trans_2"/>
    <property type="match status" value="1"/>
</dbReference>
<evidence type="ECO:0000313" key="4">
    <source>
        <dbReference type="Proteomes" id="UP000756346"/>
    </source>
</evidence>
<dbReference type="OrthoDB" id="5376287at2759"/>
<dbReference type="AlphaFoldDB" id="A0A9P8Y358"/>
<keyword evidence="1" id="KW-0539">Nucleus</keyword>
<dbReference type="InterPro" id="IPR021858">
    <property type="entry name" value="Fun_TF"/>
</dbReference>
<evidence type="ECO:0000256" key="2">
    <source>
        <dbReference type="SAM" id="MobiDB-lite"/>
    </source>
</evidence>
<evidence type="ECO:0000256" key="1">
    <source>
        <dbReference type="ARBA" id="ARBA00023242"/>
    </source>
</evidence>
<evidence type="ECO:0000313" key="3">
    <source>
        <dbReference type="EMBL" id="KAH7027629.1"/>
    </source>
</evidence>
<reference evidence="3" key="1">
    <citation type="journal article" date="2021" name="Nat. Commun.">
        <title>Genetic determinants of endophytism in the Arabidopsis root mycobiome.</title>
        <authorList>
            <person name="Mesny F."/>
            <person name="Miyauchi S."/>
            <person name="Thiergart T."/>
            <person name="Pickel B."/>
            <person name="Atanasova L."/>
            <person name="Karlsson M."/>
            <person name="Huettel B."/>
            <person name="Barry K.W."/>
            <person name="Haridas S."/>
            <person name="Chen C."/>
            <person name="Bauer D."/>
            <person name="Andreopoulos W."/>
            <person name="Pangilinan J."/>
            <person name="LaButti K."/>
            <person name="Riley R."/>
            <person name="Lipzen A."/>
            <person name="Clum A."/>
            <person name="Drula E."/>
            <person name="Henrissat B."/>
            <person name="Kohler A."/>
            <person name="Grigoriev I.V."/>
            <person name="Martin F.M."/>
            <person name="Hacquard S."/>
        </authorList>
    </citation>
    <scope>NUCLEOTIDE SEQUENCE</scope>
    <source>
        <strain evidence="3">MPI-CAGE-CH-0230</strain>
    </source>
</reference>
<dbReference type="RefSeq" id="XP_046010428.1">
    <property type="nucleotide sequence ID" value="XM_046148367.1"/>
</dbReference>
<dbReference type="Proteomes" id="UP000756346">
    <property type="component" value="Unassembled WGS sequence"/>
</dbReference>
<protein>
    <submittedName>
        <fullName evidence="3">Uncharacterized protein</fullName>
    </submittedName>
</protein>
<feature type="compositionally biased region" description="Basic and acidic residues" evidence="2">
    <location>
        <begin position="551"/>
        <end position="561"/>
    </location>
</feature>
<organism evidence="3 4">
    <name type="scientific">Microdochium trichocladiopsis</name>
    <dbReference type="NCBI Taxonomy" id="1682393"/>
    <lineage>
        <taxon>Eukaryota</taxon>
        <taxon>Fungi</taxon>
        <taxon>Dikarya</taxon>
        <taxon>Ascomycota</taxon>
        <taxon>Pezizomycotina</taxon>
        <taxon>Sordariomycetes</taxon>
        <taxon>Xylariomycetidae</taxon>
        <taxon>Xylariales</taxon>
        <taxon>Microdochiaceae</taxon>
        <taxon>Microdochium</taxon>
    </lineage>
</organism>
<comment type="caution">
    <text evidence="3">The sequence shown here is derived from an EMBL/GenBank/DDBJ whole genome shotgun (WGS) entry which is preliminary data.</text>
</comment>
<dbReference type="PANTHER" id="PTHR37540:SF9">
    <property type="entry name" value="ZN(2)-C6 FUNGAL-TYPE DOMAIN-CONTAINING PROTEIN"/>
    <property type="match status" value="1"/>
</dbReference>
<dbReference type="GeneID" id="70177913"/>
<accession>A0A9P8Y358</accession>
<name>A0A9P8Y358_9PEZI</name>
<feature type="compositionally biased region" description="Polar residues" evidence="2">
    <location>
        <begin position="50"/>
        <end position="60"/>
    </location>
</feature>
<dbReference type="PANTHER" id="PTHR37540">
    <property type="entry name" value="TRANSCRIPTION FACTOR (ACR-2), PUTATIVE-RELATED-RELATED"/>
    <property type="match status" value="1"/>
</dbReference>
<proteinExistence type="predicted"/>
<feature type="region of interest" description="Disordered" evidence="2">
    <location>
        <begin position="527"/>
        <end position="573"/>
    </location>
</feature>
<feature type="compositionally biased region" description="Basic residues" evidence="2">
    <location>
        <begin position="30"/>
        <end position="43"/>
    </location>
</feature>
<keyword evidence="4" id="KW-1185">Reference proteome</keyword>
<feature type="region of interest" description="Disordered" evidence="2">
    <location>
        <begin position="377"/>
        <end position="404"/>
    </location>
</feature>
<sequence>MAGFQFVVFGDEKPDTRRAIRSHVMMGKNAGRKLPPRQRKKRDGAREGTAVSSTGAASQSHESRAGGSSAKKAAGGRRRTAAVPSDSSRTLRPIVSFDELMRIPGVVGHELSWLAFPDGFTPVSVDLFRSFYYSLSRSPVPTFCLPKDHSCSFFWRFSIVDNAFMHAMIAIIGTLQRETLSATQAPRLILSHVSSGLHLVNKQIDDVSSHDVSDMTIASILLMSMYERLRGDYARASVHLRGLKHIIDLRGGISELYHTRGLASKICRADIDLALHFGTATVFRAAETLPALEMQGGGQLGLVTASLVPDVAPEHCYGVVSQLSPRYSDVMRDLLRITAFFNTTDGAPVMDVYGLEALLVNMTYRIVELRPLRQSNAKATSPCNRRSSSRSRTGGSHSPEAGNQVIVDCSGGGGSGSITSSSVSSSSTPAPVISNIDDACHLGMAAFMTTLLVEFGSQQLVTHELLRHSLKASVLRLSSSGVQNLRAALWLCFVGGISVFKVDSAYATTTSAAAAAAAAATTRRNAAAAATTTTTGRSNHGMPSRPANTNEARHPGSHDDSTSTYPATEQRSAVDDDGTWLLPQIHELSQDLGLEDWPAVLAVLGEFPWVRSLHDKQGQALWDAVAAAAEVSRSLVSWGLGSWSSGSGTAVGTGTMFQPLGVSASSPAPAPVPPGWNLAMIGASGDTVLTRGNHHHHLQPIRLKPLQTLTHEPGVTLTHRDYGVWR</sequence>
<dbReference type="EMBL" id="JAGTJQ010000007">
    <property type="protein sequence ID" value="KAH7027629.1"/>
    <property type="molecule type" value="Genomic_DNA"/>
</dbReference>